<evidence type="ECO:0000256" key="1">
    <source>
        <dbReference type="ARBA" id="ARBA00005397"/>
    </source>
</evidence>
<gene>
    <name evidence="3" type="primary">mecA</name>
    <name evidence="3" type="ORF">LCB40_00970</name>
</gene>
<dbReference type="PIRSF" id="PIRSF029008">
    <property type="entry name" value="MecA"/>
    <property type="match status" value="1"/>
</dbReference>
<dbReference type="Gene3D" id="3.30.70.1950">
    <property type="match status" value="1"/>
</dbReference>
<dbReference type="Proteomes" id="UP000677218">
    <property type="component" value="Unassembled WGS sequence"/>
</dbReference>
<feature type="region of interest" description="Disordered" evidence="2">
    <location>
        <begin position="128"/>
        <end position="153"/>
    </location>
</feature>
<sequence length="276" mass="31384">MRVKHIDENTIRVQIEKRELAQRGVKMLDLLGNKSNIQDFFYSILREVDSDHTFKSEQPVSFQVISNNGGLDLLISKIDPQKNNSLPTFDLNDPDLEFADNDDDNDDETDDQSTPDRLLDWLQALNQEDDDDEDDSLDQRADSPSVLGRHRPENTMVNQAWQHYRDAVLGTSGIAYDTTNATFVFKDLADVIDLAATLQVDDLAANLYLCQGRYYMDLAFVDDEYRVLKPNEVWAIALEFGNVVASEVAKQAKEQGQVLFSANAMAQIRENFLKKK</sequence>
<evidence type="ECO:0000256" key="2">
    <source>
        <dbReference type="SAM" id="MobiDB-lite"/>
    </source>
</evidence>
<dbReference type="Pfam" id="PF05389">
    <property type="entry name" value="MecA"/>
    <property type="match status" value="1"/>
</dbReference>
<dbReference type="RefSeq" id="WP_212779928.1">
    <property type="nucleotide sequence ID" value="NZ_BMAY01000001.1"/>
</dbReference>
<dbReference type="InterPro" id="IPR038471">
    <property type="entry name" value="MecA_C_sf"/>
</dbReference>
<accession>A0A916QIJ3</accession>
<organism evidence="3 4">
    <name type="scientific">Lactobacillus corticis</name>
    <dbReference type="NCBI Taxonomy" id="2201249"/>
    <lineage>
        <taxon>Bacteria</taxon>
        <taxon>Bacillati</taxon>
        <taxon>Bacillota</taxon>
        <taxon>Bacilli</taxon>
        <taxon>Lactobacillales</taxon>
        <taxon>Lactobacillaceae</taxon>
        <taxon>Lactobacillus</taxon>
    </lineage>
</organism>
<reference evidence="3" key="1">
    <citation type="submission" date="2020-08" db="EMBL/GenBank/DDBJ databases">
        <title>Taxonomic study for Lactobacillus species isolated from hardwood bark.</title>
        <authorList>
            <person name="Tohno M."/>
            <person name="Tanizawa Y."/>
        </authorList>
    </citation>
    <scope>NUCLEOTIDE SEQUENCE</scope>
    <source>
        <strain evidence="3">B40</strain>
    </source>
</reference>
<evidence type="ECO:0000313" key="3">
    <source>
        <dbReference type="EMBL" id="GFZ26217.1"/>
    </source>
</evidence>
<comment type="similarity">
    <text evidence="1">Belongs to the MecA family.</text>
</comment>
<feature type="region of interest" description="Disordered" evidence="2">
    <location>
        <begin position="85"/>
        <end position="115"/>
    </location>
</feature>
<comment type="caution">
    <text evidence="3">The sequence shown here is derived from an EMBL/GenBank/DDBJ whole genome shotgun (WGS) entry which is preliminary data.</text>
</comment>
<dbReference type="EMBL" id="BMAY01000001">
    <property type="protein sequence ID" value="GFZ26217.1"/>
    <property type="molecule type" value="Genomic_DNA"/>
</dbReference>
<keyword evidence="4" id="KW-1185">Reference proteome</keyword>
<dbReference type="InterPro" id="IPR008681">
    <property type="entry name" value="Neg-reg_MecA"/>
</dbReference>
<dbReference type="PANTHER" id="PTHR39161">
    <property type="entry name" value="ADAPTER PROTEIN MECA"/>
    <property type="match status" value="1"/>
</dbReference>
<name>A0A916QIJ3_9LACO</name>
<protein>
    <submittedName>
        <fullName evidence="3">Adapter protein MecA</fullName>
    </submittedName>
</protein>
<dbReference type="AlphaFoldDB" id="A0A916QIJ3"/>
<dbReference type="PANTHER" id="PTHR39161:SF1">
    <property type="entry name" value="ADAPTER PROTEIN MECA 1"/>
    <property type="match status" value="1"/>
</dbReference>
<feature type="compositionally biased region" description="Acidic residues" evidence="2">
    <location>
        <begin position="92"/>
        <end position="113"/>
    </location>
</feature>
<evidence type="ECO:0000313" key="4">
    <source>
        <dbReference type="Proteomes" id="UP000677218"/>
    </source>
</evidence>
<proteinExistence type="inferred from homology"/>